<dbReference type="STRING" id="76193.A0A0N1PI31"/>
<dbReference type="PANTHER" id="PTHR12157:SF21">
    <property type="entry name" value="RAB3 INTERACTING MOLECULE, ISOFORM F"/>
    <property type="match status" value="1"/>
</dbReference>
<name>A0A0N1PI31_PAPMA</name>
<accession>A0A0N1PI31</accession>
<dbReference type="GO" id="GO:0048788">
    <property type="term" value="C:cytoskeleton of presynaptic active zone"/>
    <property type="evidence" value="ECO:0007669"/>
    <property type="project" value="TreeGrafter"/>
</dbReference>
<reference evidence="2 3" key="1">
    <citation type="journal article" date="2015" name="Nat. Commun.">
        <title>Outbred genome sequencing and CRISPR/Cas9 gene editing in butterflies.</title>
        <authorList>
            <person name="Li X."/>
            <person name="Fan D."/>
            <person name="Zhang W."/>
            <person name="Liu G."/>
            <person name="Zhang L."/>
            <person name="Zhao L."/>
            <person name="Fang X."/>
            <person name="Chen L."/>
            <person name="Dong Y."/>
            <person name="Chen Y."/>
            <person name="Ding Y."/>
            <person name="Zhao R."/>
            <person name="Feng M."/>
            <person name="Zhu Y."/>
            <person name="Feng Y."/>
            <person name="Jiang X."/>
            <person name="Zhu D."/>
            <person name="Xiang H."/>
            <person name="Feng X."/>
            <person name="Li S."/>
            <person name="Wang J."/>
            <person name="Zhang G."/>
            <person name="Kronforst M.R."/>
            <person name="Wang W."/>
        </authorList>
    </citation>
    <scope>NUCLEOTIDE SEQUENCE [LARGE SCALE GENOMIC DNA]</scope>
    <source>
        <strain evidence="2">Ya'a_city_454_Pm</strain>
        <tissue evidence="2">Whole body</tissue>
    </source>
</reference>
<feature type="compositionally biased region" description="Polar residues" evidence="1">
    <location>
        <begin position="148"/>
        <end position="168"/>
    </location>
</feature>
<dbReference type="GO" id="GO:0048791">
    <property type="term" value="P:calcium ion-regulated exocytosis of neurotransmitter"/>
    <property type="evidence" value="ECO:0007669"/>
    <property type="project" value="TreeGrafter"/>
</dbReference>
<feature type="compositionally biased region" description="Basic residues" evidence="1">
    <location>
        <begin position="258"/>
        <end position="270"/>
    </location>
</feature>
<dbReference type="GO" id="GO:0042734">
    <property type="term" value="C:presynaptic membrane"/>
    <property type="evidence" value="ECO:0007669"/>
    <property type="project" value="TreeGrafter"/>
</dbReference>
<dbReference type="InterPro" id="IPR039032">
    <property type="entry name" value="Rim-like"/>
</dbReference>
<protein>
    <submittedName>
        <fullName evidence="2">Uncharacterized protein</fullName>
    </submittedName>
</protein>
<sequence>MSAPSLYNKYDVKKHDMREYDRGILKRKNTMNNITKFPFVKEFPLPTSPSSPYCTYPPSIRPTSSIIKTARSRSLDSEEHLDRDFSTVANSKCIALSTSNIDSPRCAHPSAATHLPLDDMHHDRNDTNEKNNNRSSLRNKCCEKYDETGQTANDQHQKVKTNTDNSNDYGGRENGRHHTQPQPLERRESRRGQFTRSLSNTDAPDEKADGSLSDTAIGGNSEMEPTSDDALLKAEPRDYFGPGMGKKSNSTSQLSATGRKRRLGFGKRGKNSFTVQRSEEVVPGEMRGGAGVSRASSASSENDDGRFAAHAPPPY</sequence>
<organism evidence="2 3">
    <name type="scientific">Papilio machaon</name>
    <name type="common">Old World swallowtail butterfly</name>
    <dbReference type="NCBI Taxonomy" id="76193"/>
    <lineage>
        <taxon>Eukaryota</taxon>
        <taxon>Metazoa</taxon>
        <taxon>Ecdysozoa</taxon>
        <taxon>Arthropoda</taxon>
        <taxon>Hexapoda</taxon>
        <taxon>Insecta</taxon>
        <taxon>Pterygota</taxon>
        <taxon>Neoptera</taxon>
        <taxon>Endopterygota</taxon>
        <taxon>Lepidoptera</taxon>
        <taxon>Glossata</taxon>
        <taxon>Ditrysia</taxon>
        <taxon>Papilionoidea</taxon>
        <taxon>Papilionidae</taxon>
        <taxon>Papilioninae</taxon>
        <taxon>Papilio</taxon>
    </lineage>
</organism>
<dbReference type="GO" id="GO:0044325">
    <property type="term" value="F:transmembrane transporter binding"/>
    <property type="evidence" value="ECO:0007669"/>
    <property type="project" value="TreeGrafter"/>
</dbReference>
<feature type="compositionally biased region" description="Polar residues" evidence="1">
    <location>
        <begin position="192"/>
        <end position="202"/>
    </location>
</feature>
<gene>
    <name evidence="2" type="ORF">RR48_04665</name>
</gene>
<dbReference type="PANTHER" id="PTHR12157">
    <property type="entry name" value="REGULATING SYNAPTIC MEMBRANE EXOCYTOSIS PROTEIN"/>
    <property type="match status" value="1"/>
</dbReference>
<dbReference type="GO" id="GO:0050806">
    <property type="term" value="P:positive regulation of synaptic transmission"/>
    <property type="evidence" value="ECO:0007669"/>
    <property type="project" value="TreeGrafter"/>
</dbReference>
<evidence type="ECO:0000313" key="2">
    <source>
        <dbReference type="EMBL" id="KPJ19234.1"/>
    </source>
</evidence>
<evidence type="ECO:0000256" key="1">
    <source>
        <dbReference type="SAM" id="MobiDB-lite"/>
    </source>
</evidence>
<dbReference type="GO" id="GO:0031267">
    <property type="term" value="F:small GTPase binding"/>
    <property type="evidence" value="ECO:0007669"/>
    <property type="project" value="InterPro"/>
</dbReference>
<keyword evidence="3" id="KW-1185">Reference proteome</keyword>
<feature type="compositionally biased region" description="Basic and acidic residues" evidence="1">
    <location>
        <begin position="116"/>
        <end position="132"/>
    </location>
</feature>
<feature type="region of interest" description="Disordered" evidence="1">
    <location>
        <begin position="100"/>
        <end position="315"/>
    </location>
</feature>
<dbReference type="Proteomes" id="UP000053240">
    <property type="component" value="Unassembled WGS sequence"/>
</dbReference>
<proteinExistence type="predicted"/>
<dbReference type="GO" id="GO:0042391">
    <property type="term" value="P:regulation of membrane potential"/>
    <property type="evidence" value="ECO:0007669"/>
    <property type="project" value="TreeGrafter"/>
</dbReference>
<dbReference type="EMBL" id="KQ459937">
    <property type="protein sequence ID" value="KPJ19234.1"/>
    <property type="molecule type" value="Genomic_DNA"/>
</dbReference>
<evidence type="ECO:0000313" key="3">
    <source>
        <dbReference type="Proteomes" id="UP000053240"/>
    </source>
</evidence>
<dbReference type="GO" id="GO:0048167">
    <property type="term" value="P:regulation of synaptic plasticity"/>
    <property type="evidence" value="ECO:0007669"/>
    <property type="project" value="TreeGrafter"/>
</dbReference>
<feature type="compositionally biased region" description="Polar residues" evidence="1">
    <location>
        <begin position="247"/>
        <end position="256"/>
    </location>
</feature>
<dbReference type="InParanoid" id="A0A0N1PI31"/>
<dbReference type="AlphaFoldDB" id="A0A0N1PI31"/>